<accession>A0A815KDQ5</accession>
<dbReference type="EMBL" id="CAJNON010000863">
    <property type="protein sequence ID" value="CAF1394261.1"/>
    <property type="molecule type" value="Genomic_DNA"/>
</dbReference>
<name>A0A815KDQ5_9BILA</name>
<sequence length="382" mass="42548">MLFQLLIIICISTNTYASNKLVTLPLSITSLFQATYFYRNTTVPFSFTNCTGVNDADNSDPAENKLLKSRNASFISYSTEFKSLIDSNTTPKLIEQQPVSIPFAHEGGAYVPETNEVWFSANQLPQKNTNVSSINLTTNEVTLLNINNPINTPNGIKYFNSLVYVCSQGTKTIPAAIYAVNPTTLVSKIIVNSWFGYRLNSPNDVTFSTKISGKTFMWFTDPQVAYQQGFAGVPEYQNTVFRYDMLTSELRPVITDLITPNGIAFNQEETVLYVSDTTPTSDIAIVYAYDLTKDGLPMNRRIFSVSSYGIPDGIKVDKYDRVWTAEGDGINVRNSYGTLLGVILGYNLSSNGLISNFELKDNTVIILAQEKLWRLDLAQDVL</sequence>
<gene>
    <name evidence="4" type="ORF">OKA104_LOCUS9279</name>
    <name evidence="3" type="ORF">VCS650_LOCUS36123</name>
</gene>
<dbReference type="SUPFAM" id="SSF63829">
    <property type="entry name" value="Calcium-dependent phosphotriesterase"/>
    <property type="match status" value="1"/>
</dbReference>
<dbReference type="InterPro" id="IPR052988">
    <property type="entry name" value="Oryzine_lactonohydrolase"/>
</dbReference>
<protein>
    <recommendedName>
        <fullName evidence="2">SMP-30/Gluconolactonase/LRE-like region domain-containing protein</fullName>
    </recommendedName>
</protein>
<feature type="chain" id="PRO_5035606255" description="SMP-30/Gluconolactonase/LRE-like region domain-containing protein" evidence="1">
    <location>
        <begin position="18"/>
        <end position="382"/>
    </location>
</feature>
<evidence type="ECO:0000313" key="5">
    <source>
        <dbReference type="Proteomes" id="UP000663891"/>
    </source>
</evidence>
<dbReference type="Pfam" id="PF08450">
    <property type="entry name" value="SGL"/>
    <property type="match status" value="1"/>
</dbReference>
<dbReference type="AlphaFoldDB" id="A0A815KDQ5"/>
<dbReference type="Gene3D" id="2.120.10.30">
    <property type="entry name" value="TolB, C-terminal domain"/>
    <property type="match status" value="1"/>
</dbReference>
<evidence type="ECO:0000256" key="1">
    <source>
        <dbReference type="SAM" id="SignalP"/>
    </source>
</evidence>
<evidence type="ECO:0000259" key="2">
    <source>
        <dbReference type="Pfam" id="PF08450"/>
    </source>
</evidence>
<dbReference type="PANTHER" id="PTHR47064">
    <property type="entry name" value="PUTATIVE (AFU_ORTHOLOGUE AFUA_1G08990)-RELATED"/>
    <property type="match status" value="1"/>
</dbReference>
<dbReference type="OrthoDB" id="423498at2759"/>
<evidence type="ECO:0000313" key="4">
    <source>
        <dbReference type="EMBL" id="CAF3652453.1"/>
    </source>
</evidence>
<dbReference type="Proteomes" id="UP000663881">
    <property type="component" value="Unassembled WGS sequence"/>
</dbReference>
<dbReference type="EMBL" id="CAJOAY010000390">
    <property type="protein sequence ID" value="CAF3652453.1"/>
    <property type="molecule type" value="Genomic_DNA"/>
</dbReference>
<feature type="domain" description="SMP-30/Gluconolactonase/LRE-like region" evidence="2">
    <location>
        <begin position="185"/>
        <end position="339"/>
    </location>
</feature>
<feature type="signal peptide" evidence="1">
    <location>
        <begin position="1"/>
        <end position="17"/>
    </location>
</feature>
<proteinExistence type="predicted"/>
<keyword evidence="1" id="KW-0732">Signal</keyword>
<evidence type="ECO:0000313" key="3">
    <source>
        <dbReference type="EMBL" id="CAF1394261.1"/>
    </source>
</evidence>
<comment type="caution">
    <text evidence="3">The sequence shown here is derived from an EMBL/GenBank/DDBJ whole genome shotgun (WGS) entry which is preliminary data.</text>
</comment>
<dbReference type="PANTHER" id="PTHR47064:SF2">
    <property type="entry name" value="SMP-30_GLUCONOLACTONASE_LRE-LIKE REGION DOMAIN-CONTAINING PROTEIN-RELATED"/>
    <property type="match status" value="1"/>
</dbReference>
<reference evidence="3" key="1">
    <citation type="submission" date="2021-02" db="EMBL/GenBank/DDBJ databases">
        <authorList>
            <person name="Nowell W R."/>
        </authorList>
    </citation>
    <scope>NUCLEOTIDE SEQUENCE</scope>
</reference>
<dbReference type="Proteomes" id="UP000663891">
    <property type="component" value="Unassembled WGS sequence"/>
</dbReference>
<dbReference type="InterPro" id="IPR013658">
    <property type="entry name" value="SGL"/>
</dbReference>
<dbReference type="InterPro" id="IPR011042">
    <property type="entry name" value="6-blade_b-propeller_TolB-like"/>
</dbReference>
<organism evidence="3 5">
    <name type="scientific">Adineta steineri</name>
    <dbReference type="NCBI Taxonomy" id="433720"/>
    <lineage>
        <taxon>Eukaryota</taxon>
        <taxon>Metazoa</taxon>
        <taxon>Spiralia</taxon>
        <taxon>Gnathifera</taxon>
        <taxon>Rotifera</taxon>
        <taxon>Eurotatoria</taxon>
        <taxon>Bdelloidea</taxon>
        <taxon>Adinetida</taxon>
        <taxon>Adinetidae</taxon>
        <taxon>Adineta</taxon>
    </lineage>
</organism>